<dbReference type="Proteomes" id="UP000008068">
    <property type="component" value="Unassembled WGS sequence"/>
</dbReference>
<dbReference type="AlphaFoldDB" id="G0MQQ2"/>
<keyword evidence="4" id="KW-1185">Reference proteome</keyword>
<organism evidence="4">
    <name type="scientific">Caenorhabditis brenneri</name>
    <name type="common">Nematode worm</name>
    <dbReference type="NCBI Taxonomy" id="135651"/>
    <lineage>
        <taxon>Eukaryota</taxon>
        <taxon>Metazoa</taxon>
        <taxon>Ecdysozoa</taxon>
        <taxon>Nematoda</taxon>
        <taxon>Chromadorea</taxon>
        <taxon>Rhabditida</taxon>
        <taxon>Rhabditina</taxon>
        <taxon>Rhabditomorpha</taxon>
        <taxon>Rhabditoidea</taxon>
        <taxon>Rhabditidae</taxon>
        <taxon>Peloderinae</taxon>
        <taxon>Caenorhabditis</taxon>
    </lineage>
</organism>
<dbReference type="InParanoid" id="G0MQQ2"/>
<evidence type="ECO:0000259" key="2">
    <source>
        <dbReference type="Pfam" id="PF02463"/>
    </source>
</evidence>
<dbReference type="eggNOG" id="KOG0018">
    <property type="taxonomic scope" value="Eukaryota"/>
</dbReference>
<dbReference type="HOGENOM" id="CLU_611426_0_0_1"/>
<dbReference type="GO" id="GO:0000731">
    <property type="term" value="P:DNA synthesis involved in DNA repair"/>
    <property type="evidence" value="ECO:0007669"/>
    <property type="project" value="TreeGrafter"/>
</dbReference>
<dbReference type="Gene3D" id="3.40.50.300">
    <property type="entry name" value="P-loop containing nucleotide triphosphate hydrolases"/>
    <property type="match status" value="2"/>
</dbReference>
<dbReference type="Pfam" id="PF02463">
    <property type="entry name" value="SMC_N"/>
    <property type="match status" value="1"/>
</dbReference>
<dbReference type="PANTHER" id="PTHR32182">
    <property type="entry name" value="DNA REPLICATION AND REPAIR PROTEIN RECF"/>
    <property type="match status" value="1"/>
</dbReference>
<dbReference type="PANTHER" id="PTHR32182:SF22">
    <property type="entry name" value="ATP-DEPENDENT ENDONUCLEASE, OLD FAMILY-RELATED"/>
    <property type="match status" value="1"/>
</dbReference>
<dbReference type="EMBL" id="GL379807">
    <property type="protein sequence ID" value="EGT41443.1"/>
    <property type="molecule type" value="Genomic_DNA"/>
</dbReference>
<name>G0MQQ2_CAEBE</name>
<dbReference type="GO" id="GO:0006302">
    <property type="term" value="P:double-strand break repair"/>
    <property type="evidence" value="ECO:0007669"/>
    <property type="project" value="TreeGrafter"/>
</dbReference>
<dbReference type="InterPro" id="IPR027417">
    <property type="entry name" value="P-loop_NTPase"/>
</dbReference>
<accession>G0MQQ2</accession>
<dbReference type="SUPFAM" id="SSF52540">
    <property type="entry name" value="P-loop containing nucleoside triphosphate hydrolases"/>
    <property type="match status" value="1"/>
</dbReference>
<gene>
    <name evidence="3" type="ORF">CAEBREN_26183</name>
</gene>
<protein>
    <recommendedName>
        <fullName evidence="2">RecF/RecN/SMC N-terminal domain-containing protein</fullName>
    </recommendedName>
</protein>
<feature type="domain" description="RecF/RecN/SMC N-terminal" evidence="2">
    <location>
        <begin position="4"/>
        <end position="508"/>
    </location>
</feature>
<feature type="coiled-coil region" evidence="1">
    <location>
        <begin position="161"/>
        <end position="188"/>
    </location>
</feature>
<reference evidence="4" key="1">
    <citation type="submission" date="2011-07" db="EMBL/GenBank/DDBJ databases">
        <authorList>
            <consortium name="Caenorhabditis brenneri Sequencing and Analysis Consortium"/>
            <person name="Wilson R.K."/>
        </authorList>
    </citation>
    <scope>NUCLEOTIDE SEQUENCE [LARGE SCALE GENOMIC DNA]</scope>
    <source>
        <strain evidence="4">PB2801</strain>
    </source>
</reference>
<evidence type="ECO:0000313" key="4">
    <source>
        <dbReference type="Proteomes" id="UP000008068"/>
    </source>
</evidence>
<keyword evidence="1" id="KW-0175">Coiled coil</keyword>
<sequence length="520" mass="60313">MKLISVALKDFKGVKTLTFDKFGQSDLTVIQGDNGSGKSTLLDALAYVMDGSPELFGVKHFSELVRLKTPGCKVAIKVMQDNGSVVTLRKESFENNTWCYFEENRISNKDYIKLMKELNIKRDYCFIPILTSFINNLPKASDKYGDYFDNLSGANELHLEDRENKKKIRRASKNLEKMQEQRISMEYEKSKMADLFMGQLYYLETLIKKKTREIGTEKERQMILKMTPGGSQVDQNKVQKLEKELEEFHAKRFYYMRQCELNQIELPGKTLSVLTNKELKTPQTLSEKKSVTQNQIKKGKKIQIDFTEFKRRNPTLNDENSIKSFCDWTELELNASRSKFKTVNKPSSSSILKESSLNHQIAEEEKKIDEYQDLSYDLGHQRRDCFNEFFRLVAGRIDQEYKALWGDEKRGASLEIEDEEKPWEEVKFVLRNRKEETHFKDMYGGEQKMAQIALFFALVSATSSPIAVIDDVDKYIGEQAFQKLIKYLVEKSKTCQVIVTGSNPDFFEFIGLNNIPVLKL</sequence>
<proteinExistence type="predicted"/>
<dbReference type="InterPro" id="IPR003395">
    <property type="entry name" value="RecF/RecN/SMC_N"/>
</dbReference>
<dbReference type="STRING" id="135651.G0MQQ2"/>
<evidence type="ECO:0000256" key="1">
    <source>
        <dbReference type="SAM" id="Coils"/>
    </source>
</evidence>
<evidence type="ECO:0000313" key="3">
    <source>
        <dbReference type="EMBL" id="EGT41443.1"/>
    </source>
</evidence>